<accession>A0ABU4XDS3</accession>
<dbReference type="Proteomes" id="UP001271780">
    <property type="component" value="Unassembled WGS sequence"/>
</dbReference>
<reference evidence="1 2" key="1">
    <citation type="submission" date="2023-08" db="EMBL/GenBank/DDBJ databases">
        <title>Implementing the SeqCode for naming new Mesorhizobium species isolated from Vachellia karroo root nodules.</title>
        <authorList>
            <person name="Van Lill M."/>
        </authorList>
    </citation>
    <scope>NUCLEOTIDE SEQUENCE [LARGE SCALE GENOMIC DNA]</scope>
    <source>
        <strain evidence="1 2">VK23A</strain>
    </source>
</reference>
<evidence type="ECO:0000313" key="1">
    <source>
        <dbReference type="EMBL" id="MDX8472933.1"/>
    </source>
</evidence>
<comment type="caution">
    <text evidence="1">The sequence shown here is derived from an EMBL/GenBank/DDBJ whole genome shotgun (WGS) entry which is preliminary data.</text>
</comment>
<gene>
    <name evidence="1" type="ORF">RFM27_12700</name>
</gene>
<dbReference type="RefSeq" id="WP_320263200.1">
    <property type="nucleotide sequence ID" value="NZ_JAVIIX010000002.1"/>
</dbReference>
<name>A0ABU4XDS3_9HYPH</name>
<sequence>MRTDADQERRNARYPACGRVDRKTAGLRSIACGAAPSVRWQIAPRRFERCTIERQRTIDLVIKSVITEEDAKQRIAELKTAASGRGATCQP</sequence>
<proteinExistence type="predicted"/>
<keyword evidence="2" id="KW-1185">Reference proteome</keyword>
<organism evidence="1 2">
    <name type="scientific">Mesorhizobium dulcispinae</name>
    <dbReference type="NCBI Taxonomy" id="3072316"/>
    <lineage>
        <taxon>Bacteria</taxon>
        <taxon>Pseudomonadati</taxon>
        <taxon>Pseudomonadota</taxon>
        <taxon>Alphaproteobacteria</taxon>
        <taxon>Hyphomicrobiales</taxon>
        <taxon>Phyllobacteriaceae</taxon>
        <taxon>Mesorhizobium</taxon>
    </lineage>
</organism>
<dbReference type="EMBL" id="JAVIIZ010000006">
    <property type="protein sequence ID" value="MDX8472933.1"/>
    <property type="molecule type" value="Genomic_DNA"/>
</dbReference>
<protein>
    <submittedName>
        <fullName evidence="1">Uncharacterized protein</fullName>
    </submittedName>
</protein>
<evidence type="ECO:0000313" key="2">
    <source>
        <dbReference type="Proteomes" id="UP001271780"/>
    </source>
</evidence>